<dbReference type="SMART" id="SM00530">
    <property type="entry name" value="HTH_XRE"/>
    <property type="match status" value="1"/>
</dbReference>
<gene>
    <name evidence="2" type="ORF">JFN88_05760</name>
</gene>
<reference evidence="2" key="1">
    <citation type="submission" date="2020-12" db="EMBL/GenBank/DDBJ databases">
        <authorList>
            <person name="Huq M.A."/>
        </authorList>
    </citation>
    <scope>NUCLEOTIDE SEQUENCE</scope>
    <source>
        <strain evidence="2">MAHUQ-46</strain>
    </source>
</reference>
<dbReference type="Gene3D" id="1.10.260.40">
    <property type="entry name" value="lambda repressor-like DNA-binding domains"/>
    <property type="match status" value="1"/>
</dbReference>
<dbReference type="InterPro" id="IPR001387">
    <property type="entry name" value="Cro/C1-type_HTH"/>
</dbReference>
<keyword evidence="3" id="KW-1185">Reference proteome</keyword>
<dbReference type="AlphaFoldDB" id="A0A934MNB0"/>
<dbReference type="Proteomes" id="UP000640274">
    <property type="component" value="Unassembled WGS sequence"/>
</dbReference>
<evidence type="ECO:0000313" key="2">
    <source>
        <dbReference type="EMBL" id="MBJ6360821.1"/>
    </source>
</evidence>
<comment type="caution">
    <text evidence="2">The sequence shown here is derived from an EMBL/GenBank/DDBJ whole genome shotgun (WGS) entry which is preliminary data.</text>
</comment>
<dbReference type="Pfam" id="PF01381">
    <property type="entry name" value="HTH_3"/>
    <property type="match status" value="1"/>
</dbReference>
<organism evidence="2 3">
    <name type="scientific">Paenibacillus roseus</name>
    <dbReference type="NCBI Taxonomy" id="2798579"/>
    <lineage>
        <taxon>Bacteria</taxon>
        <taxon>Bacillati</taxon>
        <taxon>Bacillota</taxon>
        <taxon>Bacilli</taxon>
        <taxon>Bacillales</taxon>
        <taxon>Paenibacillaceae</taxon>
        <taxon>Paenibacillus</taxon>
    </lineage>
</organism>
<dbReference type="PROSITE" id="PS50943">
    <property type="entry name" value="HTH_CROC1"/>
    <property type="match status" value="1"/>
</dbReference>
<dbReference type="RefSeq" id="WP_199018373.1">
    <property type="nucleotide sequence ID" value="NZ_JAELUP010000014.1"/>
</dbReference>
<accession>A0A934MNB0</accession>
<protein>
    <submittedName>
        <fullName evidence="2">Helix-turn-helix domain-containing protein</fullName>
    </submittedName>
</protein>
<sequence length="143" mass="16529">MSILNDRIKERRLALDMILADVADHLNVKEATAQRYESGDIKNIKHETVVSLAELFKCSPAYLMGWTDEPEIPASTKSKFSQAEIEFLRKFKSLDEKGKHTVKTILEMEYSRVRRTQFDVVAAHNDDQSDEQLKLMQQDIDEL</sequence>
<dbReference type="SUPFAM" id="SSF47413">
    <property type="entry name" value="lambda repressor-like DNA-binding domains"/>
    <property type="match status" value="1"/>
</dbReference>
<dbReference type="GO" id="GO:0003677">
    <property type="term" value="F:DNA binding"/>
    <property type="evidence" value="ECO:0007669"/>
    <property type="project" value="InterPro"/>
</dbReference>
<proteinExistence type="predicted"/>
<dbReference type="EMBL" id="JAELUP010000014">
    <property type="protein sequence ID" value="MBJ6360821.1"/>
    <property type="molecule type" value="Genomic_DNA"/>
</dbReference>
<evidence type="ECO:0000313" key="3">
    <source>
        <dbReference type="Proteomes" id="UP000640274"/>
    </source>
</evidence>
<dbReference type="InterPro" id="IPR010982">
    <property type="entry name" value="Lambda_DNA-bd_dom_sf"/>
</dbReference>
<dbReference type="CDD" id="cd00093">
    <property type="entry name" value="HTH_XRE"/>
    <property type="match status" value="1"/>
</dbReference>
<feature type="domain" description="HTH cro/C1-type" evidence="1">
    <location>
        <begin position="8"/>
        <end position="63"/>
    </location>
</feature>
<evidence type="ECO:0000259" key="1">
    <source>
        <dbReference type="PROSITE" id="PS50943"/>
    </source>
</evidence>
<name>A0A934MNB0_9BACL</name>